<evidence type="ECO:0000256" key="2">
    <source>
        <dbReference type="ARBA" id="ARBA00008444"/>
    </source>
</evidence>
<keyword evidence="4 9" id="KW-0999">Mitochondrion inner membrane</keyword>
<feature type="transmembrane region" description="Helical" evidence="9">
    <location>
        <begin position="172"/>
        <end position="191"/>
    </location>
</feature>
<dbReference type="InterPro" id="IPR039175">
    <property type="entry name" value="TIM22"/>
</dbReference>
<accession>A0A1S3KDT9</accession>
<keyword evidence="6 9" id="KW-0496">Mitochondrion</keyword>
<keyword evidence="3 9" id="KW-0812">Transmembrane</keyword>
<dbReference type="STRING" id="7574.A0A1S3KDT9"/>
<dbReference type="RefSeq" id="XP_013420793.1">
    <property type="nucleotide sequence ID" value="XM_013565339.1"/>
</dbReference>
<name>A0A1S3KDT9_LINAN</name>
<feature type="transmembrane region" description="Helical" evidence="9">
    <location>
        <begin position="76"/>
        <end position="96"/>
    </location>
</feature>
<dbReference type="GO" id="GO:0030943">
    <property type="term" value="F:mitochondrion targeting sequence binding"/>
    <property type="evidence" value="ECO:0007669"/>
    <property type="project" value="TreeGrafter"/>
</dbReference>
<evidence type="ECO:0000256" key="10">
    <source>
        <dbReference type="SAM" id="MobiDB-lite"/>
    </source>
</evidence>
<evidence type="ECO:0000313" key="12">
    <source>
        <dbReference type="RefSeq" id="XP_013420793.1"/>
    </source>
</evidence>
<keyword evidence="7 9" id="KW-0472">Membrane</keyword>
<dbReference type="GO" id="GO:0042721">
    <property type="term" value="C:TIM22 mitochondrial import inner membrane insertion complex"/>
    <property type="evidence" value="ECO:0007669"/>
    <property type="project" value="UniProtKB-UniRule"/>
</dbReference>
<keyword evidence="9" id="KW-0813">Transport</keyword>
<dbReference type="GeneID" id="106181073"/>
<reference evidence="12" key="1">
    <citation type="submission" date="2025-08" db="UniProtKB">
        <authorList>
            <consortium name="RefSeq"/>
        </authorList>
    </citation>
    <scope>IDENTIFICATION</scope>
    <source>
        <tissue evidence="12">Gonads</tissue>
    </source>
</reference>
<dbReference type="AlphaFoldDB" id="A0A1S3KDT9"/>
<evidence type="ECO:0000256" key="6">
    <source>
        <dbReference type="ARBA" id="ARBA00023128"/>
    </source>
</evidence>
<comment type="subcellular location">
    <subcellularLocation>
        <location evidence="1 9">Mitochondrion inner membrane</location>
        <topology evidence="1 9">Multi-pass membrane protein</topology>
    </subcellularLocation>
</comment>
<dbReference type="PANTHER" id="PTHR14110:SF0">
    <property type="entry name" value="MITOCHONDRIAL IMPORT INNER MEMBRANE TRANSLOCASE SUBUNIT TIM22"/>
    <property type="match status" value="1"/>
</dbReference>
<evidence type="ECO:0000256" key="1">
    <source>
        <dbReference type="ARBA" id="ARBA00004448"/>
    </source>
</evidence>
<organism evidence="11 12">
    <name type="scientific">Lingula anatina</name>
    <name type="common">Brachiopod</name>
    <name type="synonym">Lingula unguis</name>
    <dbReference type="NCBI Taxonomy" id="7574"/>
    <lineage>
        <taxon>Eukaryota</taxon>
        <taxon>Metazoa</taxon>
        <taxon>Spiralia</taxon>
        <taxon>Lophotrochozoa</taxon>
        <taxon>Brachiopoda</taxon>
        <taxon>Linguliformea</taxon>
        <taxon>Lingulata</taxon>
        <taxon>Lingulida</taxon>
        <taxon>Linguloidea</taxon>
        <taxon>Lingulidae</taxon>
        <taxon>Lingula</taxon>
    </lineage>
</organism>
<sequence length="194" mass="20407">MAAPTGGGVSSNSSTVSEKSPLADKSFATVVSRLIGEDKPKTSEYVPLPVLPGTLPKSKEELMVARAFESCAFKSTLSLVMGFGLGAMFGVFAASIDPMSTMTTETPSTRVYLREMKNRSISYGKNFAVIGCMFAGTECLIETYRGQTGLLNGTFAGGLTGGLIGLRAGVKAGMFGAVGFAVFSTVIDYYFRHS</sequence>
<dbReference type="FunCoup" id="A0A1S3KDT9">
    <property type="interactions" value="2164"/>
</dbReference>
<dbReference type="InParanoid" id="A0A1S3KDT9"/>
<dbReference type="Proteomes" id="UP000085678">
    <property type="component" value="Unplaced"/>
</dbReference>
<evidence type="ECO:0000256" key="9">
    <source>
        <dbReference type="RuleBase" id="RU367038"/>
    </source>
</evidence>
<proteinExistence type="inferred from homology"/>
<dbReference type="OrthoDB" id="75343at2759"/>
<dbReference type="PANTHER" id="PTHR14110">
    <property type="entry name" value="MITOCHONDRIAL IMPORT INNER MEMBRANE TRANSLOCASE SUBUNIT TIM22"/>
    <property type="match status" value="1"/>
</dbReference>
<evidence type="ECO:0000256" key="7">
    <source>
        <dbReference type="ARBA" id="ARBA00023136"/>
    </source>
</evidence>
<keyword evidence="11" id="KW-1185">Reference proteome</keyword>
<protein>
    <recommendedName>
        <fullName evidence="9">Mitochondrial import inner membrane translocase subunit TIM22</fullName>
    </recommendedName>
</protein>
<dbReference type="GO" id="GO:0008320">
    <property type="term" value="F:protein transmembrane transporter activity"/>
    <property type="evidence" value="ECO:0007669"/>
    <property type="project" value="UniProtKB-UniRule"/>
</dbReference>
<feature type="region of interest" description="Disordered" evidence="10">
    <location>
        <begin position="1"/>
        <end position="21"/>
    </location>
</feature>
<comment type="subunit">
    <text evidence="9">Component of the TIM22 complex.</text>
</comment>
<dbReference type="Pfam" id="PF02466">
    <property type="entry name" value="Tim17"/>
    <property type="match status" value="1"/>
</dbReference>
<evidence type="ECO:0000256" key="8">
    <source>
        <dbReference type="ARBA" id="ARBA00024713"/>
    </source>
</evidence>
<evidence type="ECO:0000256" key="3">
    <source>
        <dbReference type="ARBA" id="ARBA00022692"/>
    </source>
</evidence>
<comment type="function">
    <text evidence="8 9">Essential core component of the TIM22 complex, a complex that mediates the import and insertion of multi-pass transmembrane proteins into the mitochondrial inner membrane. In the TIM22 complex, it constitutes the voltage-activated and signal-gated channel. Forms a twin-pore translocase that uses the membrane potential as external driving force in 2 voltage-dependent steps.</text>
</comment>
<dbReference type="GO" id="GO:0045039">
    <property type="term" value="P:protein insertion into mitochondrial inner membrane"/>
    <property type="evidence" value="ECO:0007669"/>
    <property type="project" value="UniProtKB-UniRule"/>
</dbReference>
<dbReference type="OMA" id="VNPNMAD"/>
<comment type="similarity">
    <text evidence="2 9">Belongs to the Tim17/Tim22/Tim23 family.</text>
</comment>
<keyword evidence="9" id="KW-0811">Translocation</keyword>
<evidence type="ECO:0000313" key="11">
    <source>
        <dbReference type="Proteomes" id="UP000085678"/>
    </source>
</evidence>
<keyword evidence="5 9" id="KW-1133">Transmembrane helix</keyword>
<dbReference type="KEGG" id="lak:106181073"/>
<keyword evidence="9" id="KW-0653">Protein transport</keyword>
<gene>
    <name evidence="12" type="primary">LOC106181073</name>
</gene>
<evidence type="ECO:0000256" key="5">
    <source>
        <dbReference type="ARBA" id="ARBA00022989"/>
    </source>
</evidence>
<evidence type="ECO:0000256" key="4">
    <source>
        <dbReference type="ARBA" id="ARBA00022792"/>
    </source>
</evidence>